<evidence type="ECO:0000313" key="1">
    <source>
        <dbReference type="EMBL" id="MBR8644041.1"/>
    </source>
</evidence>
<accession>A0A941J6U1</accession>
<comment type="caution">
    <text evidence="1">The sequence shown here is derived from an EMBL/GenBank/DDBJ whole genome shotgun (WGS) entry which is preliminary data.</text>
</comment>
<proteinExistence type="predicted"/>
<gene>
    <name evidence="1" type="ORF">KEH51_02900</name>
</gene>
<evidence type="ECO:0008006" key="3">
    <source>
        <dbReference type="Google" id="ProtNLM"/>
    </source>
</evidence>
<organism evidence="1 2">
    <name type="scientific">Peribacillus frigoritolerans</name>
    <dbReference type="NCBI Taxonomy" id="450367"/>
    <lineage>
        <taxon>Bacteria</taxon>
        <taxon>Bacillati</taxon>
        <taxon>Bacillota</taxon>
        <taxon>Bacilli</taxon>
        <taxon>Bacillales</taxon>
        <taxon>Bacillaceae</taxon>
        <taxon>Peribacillus</taxon>
    </lineage>
</organism>
<dbReference type="EMBL" id="JAGTPW010000003">
    <property type="protein sequence ID" value="MBR8644041.1"/>
    <property type="molecule type" value="Genomic_DNA"/>
</dbReference>
<evidence type="ECO:0000313" key="2">
    <source>
        <dbReference type="Proteomes" id="UP000680045"/>
    </source>
</evidence>
<name>A0A941J6U1_9BACI</name>
<dbReference type="Proteomes" id="UP000680045">
    <property type="component" value="Unassembled WGS sequence"/>
</dbReference>
<sequence>MNTDQTFDLLKDAGVSESSSIQTVRRWLREGKIKYEEASGIGKPDT</sequence>
<protein>
    <recommendedName>
        <fullName evidence="3">Helix-turn-helix domain-containing protein</fullName>
    </recommendedName>
</protein>
<dbReference type="AlphaFoldDB" id="A0A941J6U1"/>
<reference evidence="1" key="1">
    <citation type="submission" date="2021-04" db="EMBL/GenBank/DDBJ databases">
        <title>Whole genome sequencing of Enterococci isolates from hospitalized patients.</title>
        <authorList>
            <person name="Ogoti B.M."/>
            <person name="Onyambu F.G."/>
        </authorList>
    </citation>
    <scope>NUCLEOTIDE SEQUENCE</scope>
    <source>
        <strain evidence="1">242</strain>
    </source>
</reference>